<dbReference type="InterPro" id="IPR017867">
    <property type="entry name" value="Tyr_phospatase_low_mol_wt"/>
</dbReference>
<evidence type="ECO:0000313" key="7">
    <source>
        <dbReference type="Proteomes" id="UP000323824"/>
    </source>
</evidence>
<dbReference type="PANTHER" id="PTHR47439">
    <property type="entry name" value="LOW MOLECULAR WEIGHT PHOSPHOTYROSINE PROTEIN PHOSPHATASE-RELATED"/>
    <property type="match status" value="1"/>
</dbReference>
<comment type="similarity">
    <text evidence="1">Belongs to the low molecular weight phosphotyrosine protein phosphatase family.</text>
</comment>
<keyword evidence="7" id="KW-1185">Reference proteome</keyword>
<dbReference type="InterPro" id="IPR052995">
    <property type="entry name" value="LMW-PTP"/>
</dbReference>
<dbReference type="AlphaFoldDB" id="A0A5C1Q501"/>
<dbReference type="GO" id="GO:0004725">
    <property type="term" value="F:protein tyrosine phosphatase activity"/>
    <property type="evidence" value="ECO:0007669"/>
    <property type="project" value="InterPro"/>
</dbReference>
<proteinExistence type="inferred from homology"/>
<evidence type="ECO:0000256" key="2">
    <source>
        <dbReference type="ARBA" id="ARBA00022801"/>
    </source>
</evidence>
<dbReference type="Proteomes" id="UP000323824">
    <property type="component" value="Chromosome"/>
</dbReference>
<dbReference type="InterPro" id="IPR023485">
    <property type="entry name" value="Ptyr_pPase"/>
</dbReference>
<protein>
    <submittedName>
        <fullName evidence="6">Low molecular weight phosphotyrosine protein phosphatase</fullName>
    </submittedName>
</protein>
<feature type="domain" description="Phosphotyrosine protein phosphatase I" evidence="5">
    <location>
        <begin position="2"/>
        <end position="151"/>
    </location>
</feature>
<keyword evidence="3" id="KW-0904">Protein phosphatase</keyword>
<evidence type="ECO:0000256" key="4">
    <source>
        <dbReference type="PIRSR" id="PIRSR617867-1"/>
    </source>
</evidence>
<dbReference type="KEGG" id="sper:EW093_00025"/>
<dbReference type="PRINTS" id="PR00719">
    <property type="entry name" value="LMWPTPASE"/>
</dbReference>
<sequence>MIKVLFVCLGNICRSPTAEGIFKSIVSDLGLDSQFYIDSAGTSAYHVGETPDVRMRRAAQKRGYELNSNSRQFTTEDFTNFDHIVVMDKSNLRDVLSLDKSNLYKNRVSLMTDYSTNYRNSDVPDPYYGADDGFNIVIDILEESLKGFINSIV</sequence>
<feature type="active site" description="Nucleophile" evidence="4">
    <location>
        <position position="8"/>
    </location>
</feature>
<reference evidence="6 7" key="2">
    <citation type="submission" date="2019-09" db="EMBL/GenBank/DDBJ databases">
        <title>Complete Genome Sequence and Methylome Analysis of free living Spirochaetas.</title>
        <authorList>
            <person name="Leshcheva N."/>
            <person name="Mikheeva N."/>
        </authorList>
    </citation>
    <scope>NUCLEOTIDE SEQUENCE [LARGE SCALE GENOMIC DNA]</scope>
    <source>
        <strain evidence="6 7">P</strain>
    </source>
</reference>
<reference evidence="6 7" key="1">
    <citation type="submission" date="2019-02" db="EMBL/GenBank/DDBJ databases">
        <authorList>
            <person name="Fomenkov A."/>
            <person name="Dubinina G."/>
            <person name="Grabovich M."/>
            <person name="Vincze T."/>
            <person name="Roberts R.J."/>
        </authorList>
    </citation>
    <scope>NUCLEOTIDE SEQUENCE [LARGE SCALE GENOMIC DNA]</scope>
    <source>
        <strain evidence="6 7">P</strain>
    </source>
</reference>
<dbReference type="EMBL" id="CP035807">
    <property type="protein sequence ID" value="QEN03153.1"/>
    <property type="molecule type" value="Genomic_DNA"/>
</dbReference>
<accession>A0A5C1Q501</accession>
<dbReference type="InterPro" id="IPR036196">
    <property type="entry name" value="Ptyr_pPase_sf"/>
</dbReference>
<keyword evidence="2" id="KW-0378">Hydrolase</keyword>
<feature type="active site" description="Proton donor" evidence="4">
    <location>
        <position position="125"/>
    </location>
</feature>
<dbReference type="PANTHER" id="PTHR47439:SF1">
    <property type="entry name" value="ACID PHOSPHATASE"/>
    <property type="match status" value="1"/>
</dbReference>
<name>A0A5C1Q501_9SPIO</name>
<dbReference type="SMART" id="SM00226">
    <property type="entry name" value="LMWPc"/>
    <property type="match status" value="1"/>
</dbReference>
<dbReference type="SUPFAM" id="SSF52788">
    <property type="entry name" value="Phosphotyrosine protein phosphatases I"/>
    <property type="match status" value="1"/>
</dbReference>
<organism evidence="6 7">
    <name type="scientific">Thiospirochaeta perfilievii</name>
    <dbReference type="NCBI Taxonomy" id="252967"/>
    <lineage>
        <taxon>Bacteria</taxon>
        <taxon>Pseudomonadati</taxon>
        <taxon>Spirochaetota</taxon>
        <taxon>Spirochaetia</taxon>
        <taxon>Spirochaetales</taxon>
        <taxon>Spirochaetaceae</taxon>
        <taxon>Thiospirochaeta</taxon>
    </lineage>
</organism>
<dbReference type="Gene3D" id="3.40.50.2300">
    <property type="match status" value="1"/>
</dbReference>
<dbReference type="Pfam" id="PF01451">
    <property type="entry name" value="LMWPc"/>
    <property type="match status" value="1"/>
</dbReference>
<evidence type="ECO:0000313" key="6">
    <source>
        <dbReference type="EMBL" id="QEN03153.1"/>
    </source>
</evidence>
<evidence type="ECO:0000259" key="5">
    <source>
        <dbReference type="SMART" id="SM00226"/>
    </source>
</evidence>
<dbReference type="FunFam" id="3.40.50.2300:FF:000113">
    <property type="entry name" value="Low molecular weight protein-tyrosine-phosphatase"/>
    <property type="match status" value="1"/>
</dbReference>
<dbReference type="CDD" id="cd16343">
    <property type="entry name" value="LMWPTP"/>
    <property type="match status" value="1"/>
</dbReference>
<dbReference type="RefSeq" id="WP_149566413.1">
    <property type="nucleotide sequence ID" value="NZ_CP035807.1"/>
</dbReference>
<gene>
    <name evidence="6" type="ORF">EW093_00025</name>
</gene>
<dbReference type="OrthoDB" id="9784339at2"/>
<evidence type="ECO:0000256" key="1">
    <source>
        <dbReference type="ARBA" id="ARBA00011063"/>
    </source>
</evidence>
<feature type="active site" evidence="4">
    <location>
        <position position="14"/>
    </location>
</feature>
<evidence type="ECO:0000256" key="3">
    <source>
        <dbReference type="ARBA" id="ARBA00022912"/>
    </source>
</evidence>